<evidence type="ECO:0000256" key="3">
    <source>
        <dbReference type="SAM" id="Phobius"/>
    </source>
</evidence>
<keyword evidence="3" id="KW-0812">Transmembrane</keyword>
<dbReference type="Proteomes" id="UP000023152">
    <property type="component" value="Unassembled WGS sequence"/>
</dbReference>
<dbReference type="PANTHER" id="PTHR15157">
    <property type="entry name" value="UV RADIATION RESISTANCE-ASSOCIATED GENE PROTEIN"/>
    <property type="match status" value="1"/>
</dbReference>
<dbReference type="GO" id="GO:0000323">
    <property type="term" value="C:lytic vacuole"/>
    <property type="evidence" value="ECO:0007669"/>
    <property type="project" value="TreeGrafter"/>
</dbReference>
<proteinExistence type="predicted"/>
<dbReference type="EMBL" id="ASPP01007506">
    <property type="protein sequence ID" value="ETO27030.1"/>
    <property type="molecule type" value="Genomic_DNA"/>
</dbReference>
<feature type="coiled-coil region" evidence="2">
    <location>
        <begin position="36"/>
        <end position="67"/>
    </location>
</feature>
<dbReference type="AlphaFoldDB" id="X6NL69"/>
<feature type="transmembrane region" description="Helical" evidence="3">
    <location>
        <begin position="68"/>
        <end position="89"/>
    </location>
</feature>
<evidence type="ECO:0000313" key="4">
    <source>
        <dbReference type="EMBL" id="ETO27030.1"/>
    </source>
</evidence>
<comment type="caution">
    <text evidence="4">The sequence shown here is derived from an EMBL/GenBank/DDBJ whole genome shotgun (WGS) entry which is preliminary data.</text>
</comment>
<keyword evidence="1 2" id="KW-0175">Coiled coil</keyword>
<dbReference type="OrthoDB" id="72772at2759"/>
<evidence type="ECO:0000256" key="1">
    <source>
        <dbReference type="ARBA" id="ARBA00023054"/>
    </source>
</evidence>
<dbReference type="GO" id="GO:0000149">
    <property type="term" value="F:SNARE binding"/>
    <property type="evidence" value="ECO:0007669"/>
    <property type="project" value="TreeGrafter"/>
</dbReference>
<accession>X6NL69</accession>
<dbReference type="GO" id="GO:0035493">
    <property type="term" value="P:SNARE complex assembly"/>
    <property type="evidence" value="ECO:0007669"/>
    <property type="project" value="TreeGrafter"/>
</dbReference>
<keyword evidence="5" id="KW-1185">Reference proteome</keyword>
<dbReference type="PANTHER" id="PTHR15157:SF5">
    <property type="entry name" value="UV RADIATION RESISTANCE-ASSOCIATED GENE PROTEIN"/>
    <property type="match status" value="1"/>
</dbReference>
<evidence type="ECO:0000313" key="5">
    <source>
        <dbReference type="Proteomes" id="UP000023152"/>
    </source>
</evidence>
<gene>
    <name evidence="4" type="ORF">RFI_10100</name>
</gene>
<protein>
    <submittedName>
        <fullName evidence="4">Uncharacterized protein</fullName>
    </submittedName>
</protein>
<name>X6NL69_RETFI</name>
<reference evidence="4 5" key="1">
    <citation type="journal article" date="2013" name="Curr. Biol.">
        <title>The Genome of the Foraminiferan Reticulomyxa filosa.</title>
        <authorList>
            <person name="Glockner G."/>
            <person name="Hulsmann N."/>
            <person name="Schleicher M."/>
            <person name="Noegel A.A."/>
            <person name="Eichinger L."/>
            <person name="Gallinger C."/>
            <person name="Pawlowski J."/>
            <person name="Sierra R."/>
            <person name="Euteneuer U."/>
            <person name="Pillet L."/>
            <person name="Moustafa A."/>
            <person name="Platzer M."/>
            <person name="Groth M."/>
            <person name="Szafranski K."/>
            <person name="Schliwa M."/>
        </authorList>
    </citation>
    <scope>NUCLEOTIDE SEQUENCE [LARGE SCALE GENOMIC DNA]</scope>
</reference>
<keyword evidence="3" id="KW-1133">Transmembrane helix</keyword>
<organism evidence="4 5">
    <name type="scientific">Reticulomyxa filosa</name>
    <dbReference type="NCBI Taxonomy" id="46433"/>
    <lineage>
        <taxon>Eukaryota</taxon>
        <taxon>Sar</taxon>
        <taxon>Rhizaria</taxon>
        <taxon>Retaria</taxon>
        <taxon>Foraminifera</taxon>
        <taxon>Monothalamids</taxon>
        <taxon>Reticulomyxidae</taxon>
        <taxon>Reticulomyxa</taxon>
    </lineage>
</organism>
<sequence length="222" mass="26442">KKQTAAELMQKIHEGAFPMGFVESFRNYVKKQESLVAEFRQSVVRKRQNLEEAAQAIQSHVEHHQKQVFICFFFFLANICKYMYMYTLLCIYTHDMIALQKYEKFNEDRQILQLNDRRLRLRQHKMCSQLIHIFPIGMKHEENNGTFRVHSYTIRSRELPGSVDKVMELIGTNKEEEMNIGLGHIAHLCMLLCRYLYIPLRHPIEYRGSRSYIIDCFIEAET</sequence>
<keyword evidence="3" id="KW-0472">Membrane</keyword>
<evidence type="ECO:0000256" key="2">
    <source>
        <dbReference type="SAM" id="Coils"/>
    </source>
</evidence>
<dbReference type="GO" id="GO:0005768">
    <property type="term" value="C:endosome"/>
    <property type="evidence" value="ECO:0007669"/>
    <property type="project" value="TreeGrafter"/>
</dbReference>
<feature type="non-terminal residue" evidence="4">
    <location>
        <position position="1"/>
    </location>
</feature>